<feature type="region of interest" description="Disordered" evidence="1">
    <location>
        <begin position="63"/>
        <end position="91"/>
    </location>
</feature>
<proteinExistence type="predicted"/>
<evidence type="ECO:0000313" key="3">
    <source>
        <dbReference type="Proteomes" id="UP000078492"/>
    </source>
</evidence>
<keyword evidence="3" id="KW-1185">Reference proteome</keyword>
<reference evidence="2 3" key="1">
    <citation type="submission" date="2015-09" db="EMBL/GenBank/DDBJ databases">
        <title>Trachymyrmex cornetzi WGS genome.</title>
        <authorList>
            <person name="Nygaard S."/>
            <person name="Hu H."/>
            <person name="Boomsma J."/>
            <person name="Zhang G."/>
        </authorList>
    </citation>
    <scope>NUCLEOTIDE SEQUENCE [LARGE SCALE GENOMIC DNA]</scope>
    <source>
        <strain evidence="2">Tcor2-1</strain>
        <tissue evidence="2">Whole body</tissue>
    </source>
</reference>
<dbReference type="Proteomes" id="UP000078492">
    <property type="component" value="Unassembled WGS sequence"/>
</dbReference>
<evidence type="ECO:0000313" key="2">
    <source>
        <dbReference type="EMBL" id="KYN17438.1"/>
    </source>
</evidence>
<dbReference type="AlphaFoldDB" id="A0A151J4C0"/>
<protein>
    <submittedName>
        <fullName evidence="2">Uncharacterized protein</fullName>
    </submittedName>
</protein>
<name>A0A151J4C0_9HYME</name>
<evidence type="ECO:0000256" key="1">
    <source>
        <dbReference type="SAM" id="MobiDB-lite"/>
    </source>
</evidence>
<organism evidence="2 3">
    <name type="scientific">Trachymyrmex cornetzi</name>
    <dbReference type="NCBI Taxonomy" id="471704"/>
    <lineage>
        <taxon>Eukaryota</taxon>
        <taxon>Metazoa</taxon>
        <taxon>Ecdysozoa</taxon>
        <taxon>Arthropoda</taxon>
        <taxon>Hexapoda</taxon>
        <taxon>Insecta</taxon>
        <taxon>Pterygota</taxon>
        <taxon>Neoptera</taxon>
        <taxon>Endopterygota</taxon>
        <taxon>Hymenoptera</taxon>
        <taxon>Apocrita</taxon>
        <taxon>Aculeata</taxon>
        <taxon>Formicoidea</taxon>
        <taxon>Formicidae</taxon>
        <taxon>Myrmicinae</taxon>
        <taxon>Trachymyrmex</taxon>
    </lineage>
</organism>
<dbReference type="EMBL" id="KQ980157">
    <property type="protein sequence ID" value="KYN17438.1"/>
    <property type="molecule type" value="Genomic_DNA"/>
</dbReference>
<sequence length="251" mass="28677">MAIKECPSKVKENLRKYVSLFLSKLKKKQGKCRKNFDEFVLKNNTWLEQKISLPPSLLSLQQHKETQNNIPRGRPKLSYEESSDRTKRRKCSDVSNSYSSNILIAATCMSSRKEGNKKMAKLLLEDKSNNSVSKVPIIHPYTENEALALIINCRLSVDQYQTLRIGAKDRGANIYPNYHKLLDAKALCYPENIIITEKSAEVRLQSLLDHTVSRLANVCRPVLDSINFLLLQRTELLLKWGFDGSSGQSQY</sequence>
<gene>
    <name evidence="2" type="ORF">ALC57_10280</name>
</gene>
<accession>A0A151J4C0</accession>